<dbReference type="PANTHER" id="PTHR22916:SF3">
    <property type="entry name" value="UDP-GLCNAC:BETAGAL BETA-1,3-N-ACETYLGLUCOSAMINYLTRANSFERASE-LIKE PROTEIN 1"/>
    <property type="match status" value="1"/>
</dbReference>
<dbReference type="InterPro" id="IPR029044">
    <property type="entry name" value="Nucleotide-diphossugar_trans"/>
</dbReference>
<dbReference type="Gene3D" id="3.90.550.10">
    <property type="entry name" value="Spore Coat Polysaccharide Biosynthesis Protein SpsA, Chain A"/>
    <property type="match status" value="1"/>
</dbReference>
<name>A0ABS4DH41_9CHLR</name>
<evidence type="ECO:0000313" key="2">
    <source>
        <dbReference type="EMBL" id="MBP1468719.1"/>
    </source>
</evidence>
<keyword evidence="3" id="KW-1185">Reference proteome</keyword>
<dbReference type="Proteomes" id="UP001193081">
    <property type="component" value="Unassembled WGS sequence"/>
</dbReference>
<proteinExistence type="predicted"/>
<comment type="caution">
    <text evidence="2">The sequence shown here is derived from an EMBL/GenBank/DDBJ whole genome shotgun (WGS) entry which is preliminary data.</text>
</comment>
<dbReference type="SUPFAM" id="SSF53448">
    <property type="entry name" value="Nucleotide-diphospho-sugar transferases"/>
    <property type="match status" value="1"/>
</dbReference>
<reference evidence="2 3" key="1">
    <citation type="submission" date="2021-03" db="EMBL/GenBank/DDBJ databases">
        <authorList>
            <person name="Grouzdev D.S."/>
        </authorList>
    </citation>
    <scope>NUCLEOTIDE SEQUENCE [LARGE SCALE GENOMIC DNA]</scope>
    <source>
        <strain evidence="2 3">M50-1</strain>
    </source>
</reference>
<accession>A0ABS4DH41</accession>
<organism evidence="2 3">
    <name type="scientific">Candidatus Chloroploca mongolica</name>
    <dbReference type="NCBI Taxonomy" id="2528176"/>
    <lineage>
        <taxon>Bacteria</taxon>
        <taxon>Bacillati</taxon>
        <taxon>Chloroflexota</taxon>
        <taxon>Chloroflexia</taxon>
        <taxon>Chloroflexales</taxon>
        <taxon>Chloroflexineae</taxon>
        <taxon>Oscillochloridaceae</taxon>
        <taxon>Candidatus Chloroploca</taxon>
    </lineage>
</organism>
<dbReference type="InterPro" id="IPR001173">
    <property type="entry name" value="Glyco_trans_2-like"/>
</dbReference>
<dbReference type="CDD" id="cd00761">
    <property type="entry name" value="Glyco_tranf_GTA_type"/>
    <property type="match status" value="1"/>
</dbReference>
<dbReference type="RefSeq" id="WP_135481742.1">
    <property type="nucleotide sequence ID" value="NZ_SIJK02000087.1"/>
</dbReference>
<gene>
    <name evidence="2" type="ORF">EYB53_023595</name>
</gene>
<feature type="domain" description="Glycosyltransferase 2-like" evidence="1">
    <location>
        <begin position="12"/>
        <end position="143"/>
    </location>
</feature>
<evidence type="ECO:0000313" key="3">
    <source>
        <dbReference type="Proteomes" id="UP001193081"/>
    </source>
</evidence>
<evidence type="ECO:0000259" key="1">
    <source>
        <dbReference type="Pfam" id="PF00535"/>
    </source>
</evidence>
<dbReference type="PANTHER" id="PTHR22916">
    <property type="entry name" value="GLYCOSYLTRANSFERASE"/>
    <property type="match status" value="1"/>
</dbReference>
<sequence length="235" mass="26883">MEDRYSTPPLVSCVMPTADRRAFVPQAIGYFLRQDYPHKELVIVDDGTDSVADLVPDDPQLRYIRLDGQRTLGAKRNLCVEAARGDLIMHWDDDDWMAPSRISTQVSALLRARAEVCGMRRLLFFEPSSGATWMYDYPARAKPWLAGNTLLYSREFWRRAPFPDIQVASDLRFIWAQPLERAAILADYALYVSIIHSGNTSPKGRDGWYWVRWPGDLRTVMGADFDQYLTIGMAV</sequence>
<protein>
    <submittedName>
        <fullName evidence="2">Glycosyltransferase family 2 protein</fullName>
    </submittedName>
</protein>
<dbReference type="EMBL" id="SIJK02000087">
    <property type="protein sequence ID" value="MBP1468719.1"/>
    <property type="molecule type" value="Genomic_DNA"/>
</dbReference>
<dbReference type="Pfam" id="PF00535">
    <property type="entry name" value="Glycos_transf_2"/>
    <property type="match status" value="1"/>
</dbReference>